<dbReference type="Pfam" id="PF10457">
    <property type="entry name" value="MENTAL"/>
    <property type="match status" value="1"/>
</dbReference>
<name>A0A8C1E1Q3_CYPCA</name>
<dbReference type="PROSITE" id="PS50848">
    <property type="entry name" value="START"/>
    <property type="match status" value="1"/>
</dbReference>
<dbReference type="InterPro" id="IPR002913">
    <property type="entry name" value="START_lipid-bd_dom"/>
</dbReference>
<feature type="transmembrane region" description="Helical" evidence="13">
    <location>
        <begin position="122"/>
        <end position="141"/>
    </location>
</feature>
<dbReference type="GO" id="GO:0031902">
    <property type="term" value="C:late endosome membrane"/>
    <property type="evidence" value="ECO:0007669"/>
    <property type="project" value="UniProtKB-SubCell"/>
</dbReference>
<dbReference type="PANTHER" id="PTHR46121">
    <property type="entry name" value="STEROIDOGENIC ACUTE REGULATORY PROTEIN-LIKE"/>
    <property type="match status" value="1"/>
</dbReference>
<protein>
    <recommendedName>
        <fullName evidence="3">StAR-related lipid transfer protein 3</fullName>
    </recommendedName>
    <alternativeName>
        <fullName evidence="11">START domain-containing protein 3</fullName>
    </alternativeName>
</protein>
<dbReference type="PRINTS" id="PR00978">
    <property type="entry name" value="STARPROTEIN"/>
</dbReference>
<feature type="domain" description="MENTAL" evidence="15">
    <location>
        <begin position="47"/>
        <end position="219"/>
    </location>
</feature>
<evidence type="ECO:0000256" key="7">
    <source>
        <dbReference type="ARBA" id="ARBA00022753"/>
    </source>
</evidence>
<dbReference type="GeneTree" id="ENSGT00940000159051"/>
<dbReference type="GO" id="GO:0099044">
    <property type="term" value="P:vesicle tethering to endoplasmic reticulum"/>
    <property type="evidence" value="ECO:0007669"/>
    <property type="project" value="TreeGrafter"/>
</dbReference>
<comment type="subcellular location">
    <subcellularLocation>
        <location evidence="1">Late endosome membrane</location>
        <topology evidence="1">Multi-pass membrane protein</topology>
    </subcellularLocation>
</comment>
<dbReference type="InterPro" id="IPR051869">
    <property type="entry name" value="STARD3"/>
</dbReference>
<keyword evidence="5" id="KW-0597">Phosphoprotein</keyword>
<evidence type="ECO:0000256" key="4">
    <source>
        <dbReference type="ARBA" id="ARBA00022448"/>
    </source>
</evidence>
<dbReference type="GO" id="GO:0005765">
    <property type="term" value="C:lysosomal membrane"/>
    <property type="evidence" value="ECO:0007669"/>
    <property type="project" value="TreeGrafter"/>
</dbReference>
<dbReference type="GO" id="GO:0120020">
    <property type="term" value="F:cholesterol transfer activity"/>
    <property type="evidence" value="ECO:0007669"/>
    <property type="project" value="InterPro"/>
</dbReference>
<dbReference type="SUPFAM" id="SSF55961">
    <property type="entry name" value="Bet v1-like"/>
    <property type="match status" value="1"/>
</dbReference>
<dbReference type="PANTHER" id="PTHR46121:SF2">
    <property type="entry name" value="STAR-RELATED LIPID TRANSFER PROTEIN 3"/>
    <property type="match status" value="1"/>
</dbReference>
<dbReference type="InterPro" id="IPR029867">
    <property type="entry name" value="STARD3_MLN64_C"/>
</dbReference>
<keyword evidence="6 13" id="KW-0812">Transmembrane</keyword>
<dbReference type="AlphaFoldDB" id="A0A8C1E1Q3"/>
<dbReference type="GO" id="GO:0140284">
    <property type="term" value="C:endoplasmic reticulum-endosome membrane contact site"/>
    <property type="evidence" value="ECO:0007669"/>
    <property type="project" value="TreeGrafter"/>
</dbReference>
<keyword evidence="4" id="KW-0813">Transport</keyword>
<feature type="transmembrane region" description="Helical" evidence="13">
    <location>
        <begin position="54"/>
        <end position="75"/>
    </location>
</feature>
<dbReference type="Ensembl" id="ENSCCRT00000076586.2">
    <property type="protein sequence ID" value="ENSCCRP00000070723.2"/>
    <property type="gene ID" value="ENSCCRG00000036733.2"/>
</dbReference>
<evidence type="ECO:0000256" key="11">
    <source>
        <dbReference type="ARBA" id="ARBA00032621"/>
    </source>
</evidence>
<keyword evidence="8" id="KW-0445">Lipid transport</keyword>
<dbReference type="InterPro" id="IPR023393">
    <property type="entry name" value="START-like_dom_sf"/>
</dbReference>
<dbReference type="GO" id="GO:0030301">
    <property type="term" value="P:cholesterol transport"/>
    <property type="evidence" value="ECO:0007669"/>
    <property type="project" value="TreeGrafter"/>
</dbReference>
<dbReference type="InterPro" id="IPR019498">
    <property type="entry name" value="MENTAL"/>
</dbReference>
<reference evidence="16" key="1">
    <citation type="submission" date="2025-08" db="UniProtKB">
        <authorList>
            <consortium name="Ensembl"/>
        </authorList>
    </citation>
    <scope>IDENTIFICATION</scope>
</reference>
<evidence type="ECO:0000256" key="9">
    <source>
        <dbReference type="ARBA" id="ARBA00023121"/>
    </source>
</evidence>
<reference evidence="16" key="2">
    <citation type="submission" date="2025-09" db="UniProtKB">
        <authorList>
            <consortium name="Ensembl"/>
        </authorList>
    </citation>
    <scope>IDENTIFICATION</scope>
</reference>
<dbReference type="Pfam" id="PF01852">
    <property type="entry name" value="START"/>
    <property type="match status" value="1"/>
</dbReference>
<feature type="transmembrane region" description="Helical" evidence="13">
    <location>
        <begin position="95"/>
        <end position="115"/>
    </location>
</feature>
<keyword evidence="7" id="KW-0967">Endosome</keyword>
<evidence type="ECO:0000259" key="15">
    <source>
        <dbReference type="PROSITE" id="PS51439"/>
    </source>
</evidence>
<evidence type="ECO:0000256" key="13">
    <source>
        <dbReference type="SAM" id="Phobius"/>
    </source>
</evidence>
<accession>A0A8C1E1Q3</accession>
<dbReference type="PROSITE" id="PS51439">
    <property type="entry name" value="MENTAL"/>
    <property type="match status" value="1"/>
</dbReference>
<evidence type="ECO:0000256" key="5">
    <source>
        <dbReference type="ARBA" id="ARBA00022553"/>
    </source>
</evidence>
<evidence type="ECO:0000313" key="16">
    <source>
        <dbReference type="Ensembl" id="ENSCCRP00000070723.2"/>
    </source>
</evidence>
<dbReference type="SMART" id="SM00234">
    <property type="entry name" value="START"/>
    <property type="match status" value="1"/>
</dbReference>
<organism evidence="16 17">
    <name type="scientific">Cyprinus carpio carpio</name>
    <dbReference type="NCBI Taxonomy" id="630221"/>
    <lineage>
        <taxon>Eukaryota</taxon>
        <taxon>Metazoa</taxon>
        <taxon>Chordata</taxon>
        <taxon>Craniata</taxon>
        <taxon>Vertebrata</taxon>
        <taxon>Euteleostomi</taxon>
        <taxon>Actinopterygii</taxon>
        <taxon>Neopterygii</taxon>
        <taxon>Teleostei</taxon>
        <taxon>Ostariophysi</taxon>
        <taxon>Cypriniformes</taxon>
        <taxon>Cyprinidae</taxon>
        <taxon>Cyprininae</taxon>
        <taxon>Cyprinus</taxon>
    </lineage>
</organism>
<dbReference type="GO" id="GO:0005789">
    <property type="term" value="C:endoplasmic reticulum membrane"/>
    <property type="evidence" value="ECO:0007669"/>
    <property type="project" value="TreeGrafter"/>
</dbReference>
<comment type="similarity">
    <text evidence="2">Belongs to the STARD3 family.</text>
</comment>
<evidence type="ECO:0000256" key="8">
    <source>
        <dbReference type="ARBA" id="ARBA00023055"/>
    </source>
</evidence>
<feature type="transmembrane region" description="Helical" evidence="13">
    <location>
        <begin position="153"/>
        <end position="170"/>
    </location>
</feature>
<keyword evidence="9" id="KW-0446">Lipid-binding</keyword>
<evidence type="ECO:0000256" key="3">
    <source>
        <dbReference type="ARBA" id="ARBA00020514"/>
    </source>
</evidence>
<feature type="domain" description="START" evidence="14">
    <location>
        <begin position="228"/>
        <end position="428"/>
    </location>
</feature>
<evidence type="ECO:0000259" key="14">
    <source>
        <dbReference type="PROSITE" id="PS50848"/>
    </source>
</evidence>
<dbReference type="InterPro" id="IPR000799">
    <property type="entry name" value="StAR-like"/>
</dbReference>
<dbReference type="Proteomes" id="UP001108240">
    <property type="component" value="Unplaced"/>
</dbReference>
<comment type="catalytic activity">
    <reaction evidence="12">
        <text>cholesterol(in) = cholesterol(out)</text>
        <dbReference type="Rhea" id="RHEA:39747"/>
        <dbReference type="ChEBI" id="CHEBI:16113"/>
    </reaction>
</comment>
<keyword evidence="10 13" id="KW-0472">Membrane</keyword>
<evidence type="ECO:0000256" key="2">
    <source>
        <dbReference type="ARBA" id="ARBA00010909"/>
    </source>
</evidence>
<sequence length="432" mass="48874">MPSGVDYSELGGSLPAISSLNASYSQASLSLPSPYYPPLPPGERRAFSDVRRTFCLFVTFDLLFITLLWIIELNISKSIWTSLENEVVHYNFKSSFFDIFLLAVFRFLCLQLGYAAFRLRHWWVIAITTLVTSAFLIAKVICSDLFSQNAFGYVLPITSFVVAWLETWFLDFKVLTQEAEDERAYLAAVNAACEPAPLISPRPVSDGQFYSPPESLAGNDKQFLRQGREAMAVVEQILTQEENWKFEKTNEMGDAVYTLEIPFHGKTFILKALLQCAAELVYQEVILQPEKMVQWNRTVSVCQILQRVDDNTMVSYDVSAGAAGGVVSPRDFVNVRRVERRRDCYISAGIATSHSSKPPHSRYVRGENGPGGFVVLKSSSNPSVCTFIWVLNTDLKGRLPRYLIHQSLAATMFEFMSHLRQRINEVRISYRS</sequence>
<evidence type="ECO:0000256" key="6">
    <source>
        <dbReference type="ARBA" id="ARBA00022692"/>
    </source>
</evidence>
<dbReference type="GO" id="GO:0015485">
    <property type="term" value="F:cholesterol binding"/>
    <property type="evidence" value="ECO:0007669"/>
    <property type="project" value="InterPro"/>
</dbReference>
<evidence type="ECO:0000256" key="12">
    <source>
        <dbReference type="ARBA" id="ARBA00034049"/>
    </source>
</evidence>
<evidence type="ECO:0000256" key="1">
    <source>
        <dbReference type="ARBA" id="ARBA00004107"/>
    </source>
</evidence>
<keyword evidence="13" id="KW-1133">Transmembrane helix</keyword>
<keyword evidence="17" id="KW-1185">Reference proteome</keyword>
<dbReference type="CDD" id="cd08906">
    <property type="entry name" value="START_STARD3-like"/>
    <property type="match status" value="1"/>
</dbReference>
<evidence type="ECO:0000313" key="17">
    <source>
        <dbReference type="Proteomes" id="UP001108240"/>
    </source>
</evidence>
<proteinExistence type="inferred from homology"/>
<evidence type="ECO:0000256" key="10">
    <source>
        <dbReference type="ARBA" id="ARBA00023136"/>
    </source>
</evidence>
<dbReference type="Gene3D" id="3.30.530.20">
    <property type="match status" value="1"/>
</dbReference>